<dbReference type="Proteomes" id="UP000277108">
    <property type="component" value="Unassembled WGS sequence"/>
</dbReference>
<gene>
    <name evidence="6" type="ORF">EDD62_0574</name>
</gene>
<keyword evidence="6" id="KW-0269">Exonuclease</keyword>
<feature type="coiled-coil region" evidence="4">
    <location>
        <begin position="427"/>
        <end position="485"/>
    </location>
</feature>
<feature type="coiled-coil region" evidence="4">
    <location>
        <begin position="266"/>
        <end position="300"/>
    </location>
</feature>
<reference evidence="6 7" key="1">
    <citation type="submission" date="2018-11" db="EMBL/GenBank/DDBJ databases">
        <title>Genomic Encyclopedia of Type Strains, Phase IV (KMG-IV): sequencing the most valuable type-strain genomes for metagenomic binning, comparative biology and taxonomic classification.</title>
        <authorList>
            <person name="Goeker M."/>
        </authorList>
    </citation>
    <scope>NUCLEOTIDE SEQUENCE [LARGE SCALE GENOMIC DNA]</scope>
    <source>
        <strain evidence="6 7">DSM 29158</strain>
    </source>
</reference>
<evidence type="ECO:0000313" key="7">
    <source>
        <dbReference type="Proteomes" id="UP000277108"/>
    </source>
</evidence>
<name>A0A3N5C6H9_9BACL</name>
<proteinExistence type="inferred from homology"/>
<dbReference type="GO" id="GO:0004527">
    <property type="term" value="F:exonuclease activity"/>
    <property type="evidence" value="ECO:0007669"/>
    <property type="project" value="UniProtKB-KW"/>
</dbReference>
<comment type="similarity">
    <text evidence="1">Belongs to the SMC family. SbcC subfamily.</text>
</comment>
<keyword evidence="6" id="KW-0540">Nuclease</keyword>
<dbReference type="EMBL" id="RKRK01000002">
    <property type="protein sequence ID" value="RPF57938.1"/>
    <property type="molecule type" value="Genomic_DNA"/>
</dbReference>
<comment type="caution">
    <text evidence="6">The sequence shown here is derived from an EMBL/GenBank/DDBJ whole genome shotgun (WGS) entry which is preliminary data.</text>
</comment>
<keyword evidence="7" id="KW-1185">Reference proteome</keyword>
<dbReference type="GO" id="GO:0006302">
    <property type="term" value="P:double-strand break repair"/>
    <property type="evidence" value="ECO:0007669"/>
    <property type="project" value="InterPro"/>
</dbReference>
<feature type="coiled-coil region" evidence="4">
    <location>
        <begin position="636"/>
        <end position="687"/>
    </location>
</feature>
<keyword evidence="6" id="KW-0378">Hydrolase</keyword>
<dbReference type="InterPro" id="IPR027417">
    <property type="entry name" value="P-loop_NTPase"/>
</dbReference>
<dbReference type="AlphaFoldDB" id="A0A3N5C6H9"/>
<dbReference type="GO" id="GO:0016887">
    <property type="term" value="F:ATP hydrolysis activity"/>
    <property type="evidence" value="ECO:0007669"/>
    <property type="project" value="InterPro"/>
</dbReference>
<accession>A0A3N5C6H9</accession>
<dbReference type="Pfam" id="PF13558">
    <property type="entry name" value="SbcC_Walker_B"/>
    <property type="match status" value="1"/>
</dbReference>
<dbReference type="Gene3D" id="3.40.50.300">
    <property type="entry name" value="P-loop containing nucleotide triphosphate hydrolases"/>
    <property type="match status" value="2"/>
</dbReference>
<evidence type="ECO:0000259" key="5">
    <source>
        <dbReference type="Pfam" id="PF13476"/>
    </source>
</evidence>
<comment type="subunit">
    <text evidence="2">Heterodimer of SbcC and SbcD.</text>
</comment>
<evidence type="ECO:0000256" key="4">
    <source>
        <dbReference type="SAM" id="Coils"/>
    </source>
</evidence>
<protein>
    <recommendedName>
        <fullName evidence="3">Nuclease SbcCD subunit C</fullName>
    </recommendedName>
</protein>
<feature type="domain" description="Rad50/SbcC-type AAA" evidence="5">
    <location>
        <begin position="6"/>
        <end position="211"/>
    </location>
</feature>
<evidence type="ECO:0000256" key="1">
    <source>
        <dbReference type="ARBA" id="ARBA00006930"/>
    </source>
</evidence>
<evidence type="ECO:0000313" key="6">
    <source>
        <dbReference type="EMBL" id="RPF57938.1"/>
    </source>
</evidence>
<dbReference type="InterPro" id="IPR038729">
    <property type="entry name" value="Rad50/SbcC_AAA"/>
</dbReference>
<dbReference type="SUPFAM" id="SSF52540">
    <property type="entry name" value="P-loop containing nucleoside triphosphate hydrolases"/>
    <property type="match status" value="2"/>
</dbReference>
<dbReference type="PANTHER" id="PTHR32114">
    <property type="entry name" value="ABC TRANSPORTER ABCH.3"/>
    <property type="match status" value="1"/>
</dbReference>
<keyword evidence="4" id="KW-0175">Coiled coil</keyword>
<feature type="coiled-coil region" evidence="4">
    <location>
        <begin position="574"/>
        <end position="608"/>
    </location>
</feature>
<evidence type="ECO:0000256" key="3">
    <source>
        <dbReference type="ARBA" id="ARBA00013368"/>
    </source>
</evidence>
<organism evidence="6 7">
    <name type="scientific">Abyssicoccus albus</name>
    <dbReference type="NCBI Taxonomy" id="1817405"/>
    <lineage>
        <taxon>Bacteria</taxon>
        <taxon>Bacillati</taxon>
        <taxon>Bacillota</taxon>
        <taxon>Bacilli</taxon>
        <taxon>Bacillales</taxon>
        <taxon>Abyssicoccaceae</taxon>
    </lineage>
</organism>
<evidence type="ECO:0000256" key="2">
    <source>
        <dbReference type="ARBA" id="ARBA00011322"/>
    </source>
</evidence>
<feature type="coiled-coil region" evidence="4">
    <location>
        <begin position="722"/>
        <end position="886"/>
    </location>
</feature>
<dbReference type="OrthoDB" id="9795626at2"/>
<dbReference type="Pfam" id="PF13476">
    <property type="entry name" value="AAA_23"/>
    <property type="match status" value="1"/>
</dbReference>
<dbReference type="RefSeq" id="WP_123807450.1">
    <property type="nucleotide sequence ID" value="NZ_RKRK01000002.1"/>
</dbReference>
<sequence length="1066" mass="125832">MKPIHLTIKNIGPYRNESIDFTEVNEQGIYIVNGPTGAGKTFIFDAITYALYRDTSTSTRDFKAMRSKFVEGTNEVSKIQLLFEYGTKYYYIDRQLSYTKPENKNETKEQCAMFEVQVNDQYEIINQHLLADSVSSINETVHNILHLTIDQFRKVFILPQGEFKALLHARTEERMKLLRTIFDTERFESLMNVINKDKKKIEQTIISEQNIAQSTMGEIVQTIKNLTNDSTDVEAIEKINESQAGQYDNINSTHLKTTIDVSEQFMKQSNERMNALTRALPTKEKEVNTYRNQLSQAEQREALINEIRSLEVQWHSLIQSDHTSMLQLHQQIELFKKEKTYEHDLTQYVEMIEQRDRYANDLNSLSEQIIKTEESIQDEKETLNNLQRKKPDIEQKKTIFTQNTLFYENKDKIKNAIRNVDPMSKKLDEMNEHIEEKTTRKKELIKTIESLKQQSQSMMTLYEQKDKFSKKLLSYESQLTQLKQLQRYSKEYGQKESQQEEIDHQLIKLQKDLKSYFGEVFETINADQVDAYITLKAFQDNSQHDQCILCHQHIEHQHKEHHDLNFLKEKDGLVNKLFTNYHDTKKKMNQLSNEMSILKKQYEDILDSLKKDNARFNVSLTIESSHHDVSTVNDFIEHVTERIEHFKTEMERVTNNIEQREKDIKEIDSLNQQVDEINRQLESLMTQDKVELQQQLKQYKSTIDDFQTYTKYDDIDLFIQEMTRYNDESKLFSREYEAANEKIEEKSQIIQQLNSNKKAKEELLNQLNRDISERKEDINHILKQFQYNDPTDMLNNIKQSNIESMDRVYQRYIKEKEALKSKILTKKQMLKGVPNYNKELVIERLNQSEHQLKNFQNEHISLQKDLDQLNRQHEKLLTQYNDFIEIERTNRMIRKTYLTLNGHNKMNLKLESYVLKYYFQRVLISANKRLLQLTSNRYEFINEKVSNQGGAGLEIQVLDHYNNEIRKATTLSGGETFLASLCLALGLSDVIISHQGGIKMDTLFIDEGFGTLDEETLEKVNDVLEELRNDGKHIGLISHVREMKEQFPAQIKVHKHIGYSTIELIH</sequence>
<dbReference type="PANTHER" id="PTHR32114:SF2">
    <property type="entry name" value="ABC TRANSPORTER ABCH.3"/>
    <property type="match status" value="1"/>
</dbReference>
<feature type="coiled-coil region" evidence="4">
    <location>
        <begin position="348"/>
        <end position="396"/>
    </location>
</feature>